<protein>
    <submittedName>
        <fullName evidence="3">Uncharacterized protein</fullName>
    </submittedName>
</protein>
<evidence type="ECO:0000256" key="1">
    <source>
        <dbReference type="SAM" id="MobiDB-lite"/>
    </source>
</evidence>
<dbReference type="RefSeq" id="WP_249236705.1">
    <property type="nucleotide sequence ID" value="NZ_CP094473.1"/>
</dbReference>
<name>A0ABU3TYV9_9FIRM</name>
<keyword evidence="2" id="KW-0732">Signal</keyword>
<accession>A0ABU3TYV9</accession>
<reference evidence="3 4" key="1">
    <citation type="submission" date="2023-10" db="EMBL/GenBank/DDBJ databases">
        <title>Host Genetic Regulation of Human Gut Microbial Structural Variation.</title>
        <authorList>
            <person name="Harmsen H.J.M."/>
        </authorList>
    </citation>
    <scope>NUCLEOTIDE SEQUENCE [LARGE SCALE GENOMIC DNA]</scope>
    <source>
        <strain evidence="3 4">HTF-F</strain>
    </source>
</reference>
<feature type="chain" id="PRO_5045332120" evidence="2">
    <location>
        <begin position="23"/>
        <end position="272"/>
    </location>
</feature>
<dbReference type="PROSITE" id="PS51257">
    <property type="entry name" value="PROKAR_LIPOPROTEIN"/>
    <property type="match status" value="1"/>
</dbReference>
<feature type="region of interest" description="Disordered" evidence="1">
    <location>
        <begin position="26"/>
        <end position="56"/>
    </location>
</feature>
<organism evidence="3 4">
    <name type="scientific">Faecalibacterium wellingii</name>
    <dbReference type="NCBI Taxonomy" id="2929491"/>
    <lineage>
        <taxon>Bacteria</taxon>
        <taxon>Bacillati</taxon>
        <taxon>Bacillota</taxon>
        <taxon>Clostridia</taxon>
        <taxon>Eubacteriales</taxon>
        <taxon>Oscillospiraceae</taxon>
        <taxon>Faecalibacterium</taxon>
    </lineage>
</organism>
<dbReference type="Proteomes" id="UP001263246">
    <property type="component" value="Unassembled WGS sequence"/>
</dbReference>
<evidence type="ECO:0000313" key="4">
    <source>
        <dbReference type="Proteomes" id="UP001263246"/>
    </source>
</evidence>
<sequence>MKWRKTAAVLSLLLALSISLSACGGGAAEPSPSSESEEAPYSEETSDATSAAELSDEQREALDDWIWYERGDYTSENWYHIASDGTVEMHTEYGSTEDTYTAYPMLGCSYNFEGFDVGPDDVPFLSLHMDENVFNSVEIIEDGRAFLIGNASSFESYYIRSDYTDDEDLHNACVLMYRQWRMDEEHLYLNFYPNHGFILHGQKDLGDGVYGFDADSVYTGQWMVDGDTVSLFWDDGTEDTAVLIPNEHPGDVGEDVSTLSLNGTDLLFNNRW</sequence>
<proteinExistence type="predicted"/>
<dbReference type="EMBL" id="JAWHPR010000003">
    <property type="protein sequence ID" value="MDU8688430.1"/>
    <property type="molecule type" value="Genomic_DNA"/>
</dbReference>
<evidence type="ECO:0000313" key="3">
    <source>
        <dbReference type="EMBL" id="MDU8688430.1"/>
    </source>
</evidence>
<feature type="signal peptide" evidence="2">
    <location>
        <begin position="1"/>
        <end position="22"/>
    </location>
</feature>
<evidence type="ECO:0000256" key="2">
    <source>
        <dbReference type="SAM" id="SignalP"/>
    </source>
</evidence>
<feature type="compositionally biased region" description="Acidic residues" evidence="1">
    <location>
        <begin position="35"/>
        <end position="46"/>
    </location>
</feature>
<keyword evidence="4" id="KW-1185">Reference proteome</keyword>
<comment type="caution">
    <text evidence="3">The sequence shown here is derived from an EMBL/GenBank/DDBJ whole genome shotgun (WGS) entry which is preliminary data.</text>
</comment>
<gene>
    <name evidence="3" type="ORF">RX402_06650</name>
</gene>